<evidence type="ECO:0000259" key="4">
    <source>
        <dbReference type="Pfam" id="PF00135"/>
    </source>
</evidence>
<feature type="domain" description="Carboxylesterase type B" evidence="4">
    <location>
        <begin position="8"/>
        <end position="337"/>
    </location>
</feature>
<dbReference type="PROSITE" id="PS00122">
    <property type="entry name" value="CARBOXYLESTERASE_B_1"/>
    <property type="match status" value="1"/>
</dbReference>
<reference evidence="5 6" key="1">
    <citation type="submission" date="2017-03" db="EMBL/GenBank/DDBJ databases">
        <title>Isolation of Levoglucosan Utilizing Bacteria.</title>
        <authorList>
            <person name="Arya A.S."/>
        </authorList>
    </citation>
    <scope>NUCLEOTIDE SEQUENCE [LARGE SCALE GENOMIC DNA]</scope>
    <source>
        <strain evidence="5 6">MEC069</strain>
    </source>
</reference>
<dbReference type="AlphaFoldDB" id="A0A4Y8PTF0"/>
<organism evidence="5 6">
    <name type="scientific">Paenibacillus athensensis</name>
    <dbReference type="NCBI Taxonomy" id="1967502"/>
    <lineage>
        <taxon>Bacteria</taxon>
        <taxon>Bacillati</taxon>
        <taxon>Bacillota</taxon>
        <taxon>Bacilli</taxon>
        <taxon>Bacillales</taxon>
        <taxon>Paenibacillaceae</taxon>
        <taxon>Paenibacillus</taxon>
    </lineage>
</organism>
<dbReference type="OrthoDB" id="9775851at2"/>
<dbReference type="SUPFAM" id="SSF53474">
    <property type="entry name" value="alpha/beta-Hydrolases"/>
    <property type="match status" value="1"/>
</dbReference>
<proteinExistence type="inferred from homology"/>
<dbReference type="Gene3D" id="3.40.50.1820">
    <property type="entry name" value="alpha/beta hydrolase"/>
    <property type="match status" value="1"/>
</dbReference>
<gene>
    <name evidence="5" type="ORF">B5M42_20935</name>
</gene>
<protein>
    <recommendedName>
        <fullName evidence="3">Carboxylic ester hydrolase</fullName>
        <ecNumber evidence="3">3.1.1.-</ecNumber>
    </recommendedName>
</protein>
<dbReference type="InterPro" id="IPR050309">
    <property type="entry name" value="Type-B_Carboxylest/Lipase"/>
</dbReference>
<dbReference type="Pfam" id="PF00135">
    <property type="entry name" value="COesterase"/>
    <property type="match status" value="1"/>
</dbReference>
<dbReference type="InterPro" id="IPR029058">
    <property type="entry name" value="AB_hydrolase_fold"/>
</dbReference>
<dbReference type="InterPro" id="IPR019819">
    <property type="entry name" value="Carboxylesterase_B_CS"/>
</dbReference>
<dbReference type="InterPro" id="IPR002018">
    <property type="entry name" value="CarbesteraseB"/>
</dbReference>
<dbReference type="Proteomes" id="UP000298246">
    <property type="component" value="Unassembled WGS sequence"/>
</dbReference>
<name>A0A4Y8PTF0_9BACL</name>
<dbReference type="PANTHER" id="PTHR11559">
    <property type="entry name" value="CARBOXYLESTERASE"/>
    <property type="match status" value="1"/>
</dbReference>
<dbReference type="InterPro" id="IPR019826">
    <property type="entry name" value="Carboxylesterase_B_AS"/>
</dbReference>
<comment type="similarity">
    <text evidence="1 3">Belongs to the type-B carboxylesterase/lipase family.</text>
</comment>
<evidence type="ECO:0000256" key="2">
    <source>
        <dbReference type="ARBA" id="ARBA00022801"/>
    </source>
</evidence>
<dbReference type="RefSeq" id="WP_134756399.1">
    <property type="nucleotide sequence ID" value="NZ_MYFO02000019.1"/>
</dbReference>
<dbReference type="PROSITE" id="PS00941">
    <property type="entry name" value="CARBOXYLESTERASE_B_2"/>
    <property type="match status" value="1"/>
</dbReference>
<evidence type="ECO:0000256" key="1">
    <source>
        <dbReference type="ARBA" id="ARBA00005964"/>
    </source>
</evidence>
<dbReference type="EC" id="3.1.1.-" evidence="3"/>
<evidence type="ECO:0000313" key="5">
    <source>
        <dbReference type="EMBL" id="TFE84240.1"/>
    </source>
</evidence>
<evidence type="ECO:0000256" key="3">
    <source>
        <dbReference type="RuleBase" id="RU361235"/>
    </source>
</evidence>
<sequence length="534" mass="57415">MVGFNGSERVSTVYGKVKGDKCQASGTIRWLGIPYALPPVGKLRWRAPQEPAAWDGSRDALHYGNICTQGVEGAVVGGEDCLYLNIWRPDHAQTGLPVLVFAHGGGNLGGSGQDLAAEALARETDSVVVSLNYRLGAFGFFRHPALRTGDPLDDSGNYGLLDLLCALRYVQANIRAFGGDPERVTLGGHSAGARNVLAACLSPLGRGLFRQAVVLSGGMTTADPRLGDERSEQVMRKLRVRSGEARDEQAAADWLAAQPAERIADWLRSLSADCFAGVYESSPIHMGEFPQLFTDGYVLPAGGFNRLAAGGYAQVPLLIGSTAAEFALFGLSIMAAAGLPAERPKGLYEQALSYSNALYGSFNAEQPAERLAAVPGQPPVYAYRFRWGSDAAVTDGVYGLPIGAFHGIDMMFYTGDETVIEAPYRDGYLTATGKSGRAALTALLRGYLKRFLHSGNPNGAGLPRWDSWQADTAGGPAILELDADEQKASARMSAQLRKREAIVAELEADAGLTAQQRDWLRDVFWTGRFFWRDE</sequence>
<dbReference type="EMBL" id="MYFO01000037">
    <property type="protein sequence ID" value="TFE84240.1"/>
    <property type="molecule type" value="Genomic_DNA"/>
</dbReference>
<evidence type="ECO:0000313" key="6">
    <source>
        <dbReference type="Proteomes" id="UP000298246"/>
    </source>
</evidence>
<comment type="caution">
    <text evidence="5">The sequence shown here is derived from an EMBL/GenBank/DDBJ whole genome shotgun (WGS) entry which is preliminary data.</text>
</comment>
<accession>A0A4Y8PTF0</accession>
<keyword evidence="6" id="KW-1185">Reference proteome</keyword>
<dbReference type="GO" id="GO:0016787">
    <property type="term" value="F:hydrolase activity"/>
    <property type="evidence" value="ECO:0007669"/>
    <property type="project" value="UniProtKB-KW"/>
</dbReference>
<keyword evidence="2 3" id="KW-0378">Hydrolase</keyword>